<dbReference type="EMBL" id="JACHXA010000001">
    <property type="protein sequence ID" value="MBB3063798.1"/>
    <property type="molecule type" value="Genomic_DNA"/>
</dbReference>
<evidence type="ECO:0000313" key="3">
    <source>
        <dbReference type="EMBL" id="MBB3063798.1"/>
    </source>
</evidence>
<name>A0A839SNP2_9PROT</name>
<accession>A0A839SNP2</accession>
<evidence type="ECO:0000256" key="1">
    <source>
        <dbReference type="SAM" id="MobiDB-lite"/>
    </source>
</evidence>
<protein>
    <recommendedName>
        <fullName evidence="5">SmpA / OmlA family protein</fullName>
    </recommendedName>
</protein>
<proteinExistence type="predicted"/>
<evidence type="ECO:0000256" key="2">
    <source>
        <dbReference type="SAM" id="SignalP"/>
    </source>
</evidence>
<evidence type="ECO:0008006" key="5">
    <source>
        <dbReference type="Google" id="ProtNLM"/>
    </source>
</evidence>
<sequence length="137" mass="14373">MHLPTARLASLLLLALTVSACQQTALAPSASLPAQSPAPAPNKPAATPSDLAGLDANGLDALLGRPTVIRREADAMIWQYHARGCVLDLFLYANAPDKTQRLVHVEARSDDDASPLETGACLAELSDPSRHLTANAD</sequence>
<comment type="caution">
    <text evidence="3">The sequence shown here is derived from an EMBL/GenBank/DDBJ whole genome shotgun (WGS) entry which is preliminary data.</text>
</comment>
<feature type="signal peptide" evidence="2">
    <location>
        <begin position="1"/>
        <end position="20"/>
    </location>
</feature>
<keyword evidence="2" id="KW-0732">Signal</keyword>
<dbReference type="RefSeq" id="WP_183414617.1">
    <property type="nucleotide sequence ID" value="NZ_JACHXA010000001.1"/>
</dbReference>
<gene>
    <name evidence="3" type="ORF">FHR98_000063</name>
</gene>
<dbReference type="PROSITE" id="PS51257">
    <property type="entry name" value="PROKAR_LIPOPROTEIN"/>
    <property type="match status" value="1"/>
</dbReference>
<feature type="region of interest" description="Disordered" evidence="1">
    <location>
        <begin position="31"/>
        <end position="52"/>
    </location>
</feature>
<dbReference type="Proteomes" id="UP000581135">
    <property type="component" value="Unassembled WGS sequence"/>
</dbReference>
<feature type="compositionally biased region" description="Low complexity" evidence="1">
    <location>
        <begin position="43"/>
        <end position="52"/>
    </location>
</feature>
<keyword evidence="4" id="KW-1185">Reference proteome</keyword>
<evidence type="ECO:0000313" key="4">
    <source>
        <dbReference type="Proteomes" id="UP000581135"/>
    </source>
</evidence>
<organism evidence="3 4">
    <name type="scientific">Limibacillus halophilus</name>
    <dbReference type="NCBI Taxonomy" id="1579333"/>
    <lineage>
        <taxon>Bacteria</taxon>
        <taxon>Pseudomonadati</taxon>
        <taxon>Pseudomonadota</taxon>
        <taxon>Alphaproteobacteria</taxon>
        <taxon>Rhodospirillales</taxon>
        <taxon>Rhodovibrionaceae</taxon>
        <taxon>Limibacillus</taxon>
    </lineage>
</organism>
<feature type="chain" id="PRO_5032315588" description="SmpA / OmlA family protein" evidence="2">
    <location>
        <begin position="21"/>
        <end position="137"/>
    </location>
</feature>
<reference evidence="3 4" key="1">
    <citation type="submission" date="2020-08" db="EMBL/GenBank/DDBJ databases">
        <title>Genomic Encyclopedia of Type Strains, Phase III (KMG-III): the genomes of soil and plant-associated and newly described type strains.</title>
        <authorList>
            <person name="Whitman W."/>
        </authorList>
    </citation>
    <scope>NUCLEOTIDE SEQUENCE [LARGE SCALE GENOMIC DNA]</scope>
    <source>
        <strain evidence="3 4">CECT 8803</strain>
    </source>
</reference>
<dbReference type="AlphaFoldDB" id="A0A839SNP2"/>